<feature type="non-terminal residue" evidence="1">
    <location>
        <position position="147"/>
    </location>
</feature>
<sequence>MTFNEKIDIQDNIVKYCLQAKYNEELTDDETMEIETLHDYVRKIKFTDIDFTANVKMDSDTPTVTEDEVGDAVVEVSLGKVAPKEYVLDENLNIMFSIDATRINDSELNSILTTKPLVSQAKIAVFQSKIKEKITEILTEMRNEDNT</sequence>
<dbReference type="EMBL" id="VIRB01000007">
    <property type="protein sequence ID" value="NDO67346.1"/>
    <property type="molecule type" value="Genomic_DNA"/>
</dbReference>
<comment type="caution">
    <text evidence="1">The sequence shown here is derived from an EMBL/GenBank/DDBJ whole genome shotgun (WGS) entry which is preliminary data.</text>
</comment>
<dbReference type="Proteomes" id="UP000474104">
    <property type="component" value="Unassembled WGS sequence"/>
</dbReference>
<gene>
    <name evidence="1" type="ORF">FMM80_00800</name>
</gene>
<reference evidence="1 2" key="1">
    <citation type="submission" date="2019-07" db="EMBL/GenBank/DDBJ databases">
        <title>Draft genome sequences of 15 bacterial species constituting the stable defined intestinal microbiota of the GM15 gnotobiotic mouse model.</title>
        <authorList>
            <person name="Elie C."/>
            <person name="Mathieu A."/>
            <person name="Saliou A."/>
            <person name="Darnaud M."/>
            <person name="Leulier F."/>
            <person name="Tamellini A."/>
        </authorList>
    </citation>
    <scope>NUCLEOTIDE SEQUENCE [LARGE SCALE GENOMIC DNA]</scope>
    <source>
        <strain evidence="2">ASF 502</strain>
    </source>
</reference>
<dbReference type="AlphaFoldDB" id="A0A9X5H5R2"/>
<accession>A0A9X5H5R2</accession>
<organism evidence="1 2">
    <name type="scientific">Schaedlerella arabinosiphila</name>
    <dbReference type="NCBI Taxonomy" id="2044587"/>
    <lineage>
        <taxon>Bacteria</taxon>
        <taxon>Bacillati</taxon>
        <taxon>Bacillota</taxon>
        <taxon>Clostridia</taxon>
        <taxon>Lachnospirales</taxon>
        <taxon>Lachnospiraceae</taxon>
        <taxon>Schaedlerella</taxon>
    </lineage>
</organism>
<evidence type="ECO:0000313" key="1">
    <source>
        <dbReference type="EMBL" id="NDO67346.1"/>
    </source>
</evidence>
<dbReference type="RefSeq" id="WP_162205264.1">
    <property type="nucleotide sequence ID" value="NZ_VIRB01000007.1"/>
</dbReference>
<protein>
    <submittedName>
        <fullName evidence="1">Uncharacterized protein</fullName>
    </submittedName>
</protein>
<evidence type="ECO:0000313" key="2">
    <source>
        <dbReference type="Proteomes" id="UP000474104"/>
    </source>
</evidence>
<name>A0A9X5H5R2_9FIRM</name>
<proteinExistence type="predicted"/>